<feature type="transmembrane region" description="Helical" evidence="1">
    <location>
        <begin position="88"/>
        <end position="106"/>
    </location>
</feature>
<protein>
    <submittedName>
        <fullName evidence="2">Uncharacterized protein</fullName>
    </submittedName>
</protein>
<organism evidence="2 3">
    <name type="scientific">Portunus trituberculatus</name>
    <name type="common">Swimming crab</name>
    <name type="synonym">Neptunus trituberculatus</name>
    <dbReference type="NCBI Taxonomy" id="210409"/>
    <lineage>
        <taxon>Eukaryota</taxon>
        <taxon>Metazoa</taxon>
        <taxon>Ecdysozoa</taxon>
        <taxon>Arthropoda</taxon>
        <taxon>Crustacea</taxon>
        <taxon>Multicrustacea</taxon>
        <taxon>Malacostraca</taxon>
        <taxon>Eumalacostraca</taxon>
        <taxon>Eucarida</taxon>
        <taxon>Decapoda</taxon>
        <taxon>Pleocyemata</taxon>
        <taxon>Brachyura</taxon>
        <taxon>Eubrachyura</taxon>
        <taxon>Portunoidea</taxon>
        <taxon>Portunidae</taxon>
        <taxon>Portuninae</taxon>
        <taxon>Portunus</taxon>
    </lineage>
</organism>
<name>A0A5B7DQT7_PORTR</name>
<dbReference type="Proteomes" id="UP000324222">
    <property type="component" value="Unassembled WGS sequence"/>
</dbReference>
<reference evidence="2 3" key="1">
    <citation type="submission" date="2019-05" db="EMBL/GenBank/DDBJ databases">
        <title>Another draft genome of Portunus trituberculatus and its Hox gene families provides insights of decapod evolution.</title>
        <authorList>
            <person name="Jeong J.-H."/>
            <person name="Song I."/>
            <person name="Kim S."/>
            <person name="Choi T."/>
            <person name="Kim D."/>
            <person name="Ryu S."/>
            <person name="Kim W."/>
        </authorList>
    </citation>
    <scope>NUCLEOTIDE SEQUENCE [LARGE SCALE GENOMIC DNA]</scope>
    <source>
        <tissue evidence="2">Muscle</tissue>
    </source>
</reference>
<evidence type="ECO:0000256" key="1">
    <source>
        <dbReference type="SAM" id="Phobius"/>
    </source>
</evidence>
<comment type="caution">
    <text evidence="2">The sequence shown here is derived from an EMBL/GenBank/DDBJ whole genome shotgun (WGS) entry which is preliminary data.</text>
</comment>
<dbReference type="EMBL" id="VSRR010001254">
    <property type="protein sequence ID" value="MPC23810.1"/>
    <property type="molecule type" value="Genomic_DNA"/>
</dbReference>
<dbReference type="AlphaFoldDB" id="A0A5B7DQT7"/>
<keyword evidence="3" id="KW-1185">Reference proteome</keyword>
<sequence>MVRVNDTRQNELHVTKTFLAARAGGSDSPTRHCWTNNCAHGNRKTIRVHRKNRTCGSPVVATLTPPSFLPSLTHSHTRSLPPSLNPSLSPFFLHLVPFFLLLCFLLHSDLMRKTRSHHTPR</sequence>
<proteinExistence type="predicted"/>
<keyword evidence="1" id="KW-0812">Transmembrane</keyword>
<keyword evidence="1" id="KW-0472">Membrane</keyword>
<evidence type="ECO:0000313" key="2">
    <source>
        <dbReference type="EMBL" id="MPC23810.1"/>
    </source>
</evidence>
<keyword evidence="1" id="KW-1133">Transmembrane helix</keyword>
<gene>
    <name evidence="2" type="ORF">E2C01_016875</name>
</gene>
<evidence type="ECO:0000313" key="3">
    <source>
        <dbReference type="Proteomes" id="UP000324222"/>
    </source>
</evidence>
<accession>A0A5B7DQT7</accession>